<evidence type="ECO:0000313" key="2">
    <source>
        <dbReference type="Proteomes" id="UP001430356"/>
    </source>
</evidence>
<gene>
    <name evidence="1" type="ORF">NESM_000127500</name>
</gene>
<comment type="caution">
    <text evidence="1">The sequence shown here is derived from an EMBL/GenBank/DDBJ whole genome shotgun (WGS) entry which is preliminary data.</text>
</comment>
<accession>A0AAW0F2B0</accession>
<organism evidence="1 2">
    <name type="scientific">Novymonas esmeraldas</name>
    <dbReference type="NCBI Taxonomy" id="1808958"/>
    <lineage>
        <taxon>Eukaryota</taxon>
        <taxon>Discoba</taxon>
        <taxon>Euglenozoa</taxon>
        <taxon>Kinetoplastea</taxon>
        <taxon>Metakinetoplastina</taxon>
        <taxon>Trypanosomatida</taxon>
        <taxon>Trypanosomatidae</taxon>
        <taxon>Novymonas</taxon>
    </lineage>
</organism>
<dbReference type="AlphaFoldDB" id="A0AAW0F2B0"/>
<dbReference type="Proteomes" id="UP001430356">
    <property type="component" value="Unassembled WGS sequence"/>
</dbReference>
<protein>
    <submittedName>
        <fullName evidence="1">Uncharacterized protein</fullName>
    </submittedName>
</protein>
<name>A0AAW0F2B0_9TRYP</name>
<reference evidence="1 2" key="1">
    <citation type="journal article" date="2021" name="MBio">
        <title>A New Model Trypanosomatid, Novymonas esmeraldas: Genomic Perception of Its 'Candidatus Pandoraea novymonadis' Endosymbiont.</title>
        <authorList>
            <person name="Zakharova A."/>
            <person name="Saura A."/>
            <person name="Butenko A."/>
            <person name="Podesvova L."/>
            <person name="Warmusova S."/>
            <person name="Kostygov A.Y."/>
            <person name="Nenarokova A."/>
            <person name="Lukes J."/>
            <person name="Opperdoes F.R."/>
            <person name="Yurchenko V."/>
        </authorList>
    </citation>
    <scope>NUCLEOTIDE SEQUENCE [LARGE SCALE GENOMIC DNA]</scope>
    <source>
        <strain evidence="1 2">E262AT.01</strain>
    </source>
</reference>
<evidence type="ECO:0000313" key="1">
    <source>
        <dbReference type="EMBL" id="KAK7200702.1"/>
    </source>
</evidence>
<sequence>MSASSSRAAPPQLPAMPAALRELTTLVEGLSAEAVPQHTDATAAPPPPVEGVVATADLLRLVERLQDNYQHLLELAQRHCSGADGRPEAADHCMTAIESTVAELQRGIRSKHAQATRLTLLHTLRHDVAEKRRCVSKLEGVLSASHQHVRL</sequence>
<dbReference type="EMBL" id="JAECZO010000007">
    <property type="protein sequence ID" value="KAK7200702.1"/>
    <property type="molecule type" value="Genomic_DNA"/>
</dbReference>
<keyword evidence="2" id="KW-1185">Reference proteome</keyword>
<proteinExistence type="predicted"/>